<reference evidence="2" key="1">
    <citation type="journal article" date="2020" name="Fungal Divers.">
        <title>Resolving the Mortierellaceae phylogeny through synthesis of multi-gene phylogenetics and phylogenomics.</title>
        <authorList>
            <person name="Vandepol N."/>
            <person name="Liber J."/>
            <person name="Desiro A."/>
            <person name="Na H."/>
            <person name="Kennedy M."/>
            <person name="Barry K."/>
            <person name="Grigoriev I.V."/>
            <person name="Miller A.N."/>
            <person name="O'Donnell K."/>
            <person name="Stajich J.E."/>
            <person name="Bonito G."/>
        </authorList>
    </citation>
    <scope>NUCLEOTIDE SEQUENCE</scope>
    <source>
        <strain evidence="2">MES-2147</strain>
    </source>
</reference>
<accession>A0A9P6SSS2</accession>
<keyword evidence="3" id="KW-1185">Reference proteome</keyword>
<proteinExistence type="predicted"/>
<feature type="non-terminal residue" evidence="2">
    <location>
        <position position="1"/>
    </location>
</feature>
<feature type="compositionally biased region" description="Acidic residues" evidence="1">
    <location>
        <begin position="320"/>
        <end position="330"/>
    </location>
</feature>
<dbReference type="AlphaFoldDB" id="A0A9P6SSS2"/>
<evidence type="ECO:0000256" key="1">
    <source>
        <dbReference type="SAM" id="MobiDB-lite"/>
    </source>
</evidence>
<evidence type="ECO:0000313" key="2">
    <source>
        <dbReference type="EMBL" id="KAF9997756.1"/>
    </source>
</evidence>
<feature type="region of interest" description="Disordered" evidence="1">
    <location>
        <begin position="320"/>
        <end position="339"/>
    </location>
</feature>
<protein>
    <submittedName>
        <fullName evidence="2">Uncharacterized protein</fullName>
    </submittedName>
</protein>
<organism evidence="2 3">
    <name type="scientific">Modicella reniformis</name>
    <dbReference type="NCBI Taxonomy" id="1440133"/>
    <lineage>
        <taxon>Eukaryota</taxon>
        <taxon>Fungi</taxon>
        <taxon>Fungi incertae sedis</taxon>
        <taxon>Mucoromycota</taxon>
        <taxon>Mortierellomycotina</taxon>
        <taxon>Mortierellomycetes</taxon>
        <taxon>Mortierellales</taxon>
        <taxon>Mortierellaceae</taxon>
        <taxon>Modicella</taxon>
    </lineage>
</organism>
<dbReference type="OrthoDB" id="2444785at2759"/>
<comment type="caution">
    <text evidence="2">The sequence shown here is derived from an EMBL/GenBank/DDBJ whole genome shotgun (WGS) entry which is preliminary data.</text>
</comment>
<gene>
    <name evidence="2" type="ORF">BGZ65_006672</name>
</gene>
<name>A0A9P6SSS2_9FUNG</name>
<evidence type="ECO:0000313" key="3">
    <source>
        <dbReference type="Proteomes" id="UP000749646"/>
    </source>
</evidence>
<dbReference type="EMBL" id="JAAAHW010000952">
    <property type="protein sequence ID" value="KAF9997756.1"/>
    <property type="molecule type" value="Genomic_DNA"/>
</dbReference>
<sequence>AKWMARWQVQEPRWKPLFTDMAKSFYGRSSLQQTKRLLEVPSSVLIAALTTWNDNNPIQHARSSVFETVKDFERLDIKRKGRRLTTVFERDAPMALLTVKARKYIDSMALKEWIAKPTPSAIRLRAPIYKFIRFKDRKPWQDTNHTPLPDEQWDCFFADRLHSPYRYTNERHHLYLLAHHVYQTKPTANPPASDCRRHCAADGEFPAFESRVHAFHDCPEVPDLWDTCRGWVQKLEPELELSDNAATYCKFGDGEQIAEGVLIGKVMAAFRYRARTDWERARYKDRLRFTEEWNFSPHIRVAGGLIFDGIWGTTDNAATDEADEADEAEPGDGAAIGPQ</sequence>
<dbReference type="Proteomes" id="UP000749646">
    <property type="component" value="Unassembled WGS sequence"/>
</dbReference>